<dbReference type="InterPro" id="IPR036440">
    <property type="entry name" value="Peptidase_C15-like_sf"/>
</dbReference>
<dbReference type="InterPro" id="IPR016125">
    <property type="entry name" value="Peptidase_C15-like"/>
</dbReference>
<evidence type="ECO:0000313" key="9">
    <source>
        <dbReference type="EMBL" id="QDU57463.1"/>
    </source>
</evidence>
<dbReference type="PRINTS" id="PR00706">
    <property type="entry name" value="PYROGLUPTASE"/>
</dbReference>
<evidence type="ECO:0000256" key="1">
    <source>
        <dbReference type="ARBA" id="ARBA00006641"/>
    </source>
</evidence>
<evidence type="ECO:0000256" key="8">
    <source>
        <dbReference type="ARBA" id="ARBA00031559"/>
    </source>
</evidence>
<dbReference type="Pfam" id="PF01470">
    <property type="entry name" value="Peptidase_C15"/>
    <property type="match status" value="1"/>
</dbReference>
<dbReference type="OrthoDB" id="9779738at2"/>
<keyword evidence="3" id="KW-0963">Cytoplasm</keyword>
<keyword evidence="5 9" id="KW-0378">Hydrolase</keyword>
<dbReference type="Gene3D" id="3.40.630.20">
    <property type="entry name" value="Peptidase C15, pyroglutamyl peptidase I-like"/>
    <property type="match status" value="1"/>
</dbReference>
<name>A0A518ARV8_9BACT</name>
<evidence type="ECO:0000256" key="4">
    <source>
        <dbReference type="ARBA" id="ARBA00022670"/>
    </source>
</evidence>
<evidence type="ECO:0000256" key="2">
    <source>
        <dbReference type="ARBA" id="ARBA00019191"/>
    </source>
</evidence>
<keyword evidence="4" id="KW-0645">Protease</keyword>
<keyword evidence="6" id="KW-0788">Thiol protease</keyword>
<dbReference type="EMBL" id="CP036278">
    <property type="protein sequence ID" value="QDU57463.1"/>
    <property type="molecule type" value="Genomic_DNA"/>
</dbReference>
<dbReference type="PIRSF" id="PIRSF015592">
    <property type="entry name" value="Prld-crbxl_pptds"/>
    <property type="match status" value="1"/>
</dbReference>
<dbReference type="GO" id="GO:0006508">
    <property type="term" value="P:proteolysis"/>
    <property type="evidence" value="ECO:0007669"/>
    <property type="project" value="UniProtKB-KW"/>
</dbReference>
<protein>
    <recommendedName>
        <fullName evidence="2">Pyrrolidone-carboxylate peptidase</fullName>
    </recommendedName>
    <alternativeName>
        <fullName evidence="7">5-oxoprolyl-peptidase</fullName>
    </alternativeName>
    <alternativeName>
        <fullName evidence="8">Pyroglutamyl-peptidase I</fullName>
    </alternativeName>
</protein>
<dbReference type="Proteomes" id="UP000315750">
    <property type="component" value="Chromosome"/>
</dbReference>
<dbReference type="GO" id="GO:0005829">
    <property type="term" value="C:cytosol"/>
    <property type="evidence" value="ECO:0007669"/>
    <property type="project" value="InterPro"/>
</dbReference>
<sequence length="203" mass="22349">MPKVLLTAYAPYDDWSANASWMVLQEVTRDLPAEIELVTRLYPVDFAEMTNRLGQDLTSDIDIAIHLGQAPGNSRIDLESVAINCGKLRDQRPEEAWPLVEGGPVAYQSSLPLAEWARQMRSEGVPAEVSHHAGTYLCNAILYMSHHLSVENALGVQSAFMHVPVAPEQVIARRMDLASLPIAETARGLRVVLDDIAARVPAR</sequence>
<dbReference type="RefSeq" id="WP_145248663.1">
    <property type="nucleotide sequence ID" value="NZ_CP036278.1"/>
</dbReference>
<dbReference type="PANTHER" id="PTHR23402:SF1">
    <property type="entry name" value="PYROGLUTAMYL-PEPTIDASE I"/>
    <property type="match status" value="1"/>
</dbReference>
<dbReference type="GO" id="GO:0016920">
    <property type="term" value="F:pyroglutamyl-peptidase activity"/>
    <property type="evidence" value="ECO:0007669"/>
    <property type="project" value="InterPro"/>
</dbReference>
<evidence type="ECO:0000256" key="5">
    <source>
        <dbReference type="ARBA" id="ARBA00022801"/>
    </source>
</evidence>
<dbReference type="CDD" id="cd00501">
    <property type="entry name" value="Peptidase_C15"/>
    <property type="match status" value="1"/>
</dbReference>
<evidence type="ECO:0000256" key="7">
    <source>
        <dbReference type="ARBA" id="ARBA00030836"/>
    </source>
</evidence>
<dbReference type="PANTHER" id="PTHR23402">
    <property type="entry name" value="PROTEASE FAMILY C15 PYROGLUTAMYL-PEPTIDASE I-RELATED"/>
    <property type="match status" value="1"/>
</dbReference>
<dbReference type="KEGG" id="amuc:Pan181_36790"/>
<accession>A0A518ARV8</accession>
<dbReference type="InterPro" id="IPR000816">
    <property type="entry name" value="Peptidase_C15"/>
</dbReference>
<dbReference type="SUPFAM" id="SSF53182">
    <property type="entry name" value="Pyrrolidone carboxyl peptidase (pyroglutamate aminopeptidase)"/>
    <property type="match status" value="1"/>
</dbReference>
<gene>
    <name evidence="9" type="primary">pcp</name>
    <name evidence="9" type="ORF">Pan181_36790</name>
</gene>
<comment type="similarity">
    <text evidence="1">Belongs to the peptidase C15 family.</text>
</comment>
<proteinExistence type="inferred from homology"/>
<evidence type="ECO:0000313" key="10">
    <source>
        <dbReference type="Proteomes" id="UP000315750"/>
    </source>
</evidence>
<evidence type="ECO:0000256" key="3">
    <source>
        <dbReference type="ARBA" id="ARBA00022490"/>
    </source>
</evidence>
<keyword evidence="10" id="KW-1185">Reference proteome</keyword>
<organism evidence="9 10">
    <name type="scientific">Aeoliella mucimassa</name>
    <dbReference type="NCBI Taxonomy" id="2527972"/>
    <lineage>
        <taxon>Bacteria</taxon>
        <taxon>Pseudomonadati</taxon>
        <taxon>Planctomycetota</taxon>
        <taxon>Planctomycetia</taxon>
        <taxon>Pirellulales</taxon>
        <taxon>Lacipirellulaceae</taxon>
        <taxon>Aeoliella</taxon>
    </lineage>
</organism>
<dbReference type="AlphaFoldDB" id="A0A518ARV8"/>
<evidence type="ECO:0000256" key="6">
    <source>
        <dbReference type="ARBA" id="ARBA00022807"/>
    </source>
</evidence>
<reference evidence="9 10" key="1">
    <citation type="submission" date="2019-02" db="EMBL/GenBank/DDBJ databases">
        <title>Deep-cultivation of Planctomycetes and their phenomic and genomic characterization uncovers novel biology.</title>
        <authorList>
            <person name="Wiegand S."/>
            <person name="Jogler M."/>
            <person name="Boedeker C."/>
            <person name="Pinto D."/>
            <person name="Vollmers J."/>
            <person name="Rivas-Marin E."/>
            <person name="Kohn T."/>
            <person name="Peeters S.H."/>
            <person name="Heuer A."/>
            <person name="Rast P."/>
            <person name="Oberbeckmann S."/>
            <person name="Bunk B."/>
            <person name="Jeske O."/>
            <person name="Meyerdierks A."/>
            <person name="Storesund J.E."/>
            <person name="Kallscheuer N."/>
            <person name="Luecker S."/>
            <person name="Lage O.M."/>
            <person name="Pohl T."/>
            <person name="Merkel B.J."/>
            <person name="Hornburger P."/>
            <person name="Mueller R.-W."/>
            <person name="Bruemmer F."/>
            <person name="Labrenz M."/>
            <person name="Spormann A.M."/>
            <person name="Op den Camp H."/>
            <person name="Overmann J."/>
            <person name="Amann R."/>
            <person name="Jetten M.S.M."/>
            <person name="Mascher T."/>
            <person name="Medema M.H."/>
            <person name="Devos D.P."/>
            <person name="Kaster A.-K."/>
            <person name="Ovreas L."/>
            <person name="Rohde M."/>
            <person name="Galperin M.Y."/>
            <person name="Jogler C."/>
        </authorList>
    </citation>
    <scope>NUCLEOTIDE SEQUENCE [LARGE SCALE GENOMIC DNA]</scope>
    <source>
        <strain evidence="9 10">Pan181</strain>
    </source>
</reference>